<accession>A0A6A6S2R5</accession>
<dbReference type="OrthoDB" id="62952at2759"/>
<feature type="domain" description="DUF7730" evidence="1">
    <location>
        <begin position="41"/>
        <end position="100"/>
    </location>
</feature>
<dbReference type="PANTHER" id="PTHR42085:SF1">
    <property type="entry name" value="F-BOX DOMAIN-CONTAINING PROTEIN"/>
    <property type="match status" value="1"/>
</dbReference>
<name>A0A6A6S2R5_9PLEO</name>
<dbReference type="EMBL" id="MU006783">
    <property type="protein sequence ID" value="KAF2641401.1"/>
    <property type="molecule type" value="Genomic_DNA"/>
</dbReference>
<dbReference type="InterPro" id="IPR056632">
    <property type="entry name" value="DUF7730"/>
</dbReference>
<evidence type="ECO:0000313" key="2">
    <source>
        <dbReference type="EMBL" id="KAF2641401.1"/>
    </source>
</evidence>
<sequence>MTKAMAASSPILSLPEPIRHKIYKFILFKKETIPIARPRHAPKSNHLAICRTNSRIYSEALPIFYKHHIFTATDLTRTASILKKSPAALKYMRHLAIRFTELFSEVPDQVIYGTHSELRALCKLLGKRASLTTLLLDIRSKDLLDHDELILGFIRTQNGELPPWIKHLSPIKDLSRLYIQWTRGPVTQLSTVRKAGETMCARMVKDGAKIDDACVDVRIRRRHVLAKNEAGQEIRRRERRLELRMLVETSGKKDLSGTTVRRVRVIPYSWCTACGHFENSSSDCHQAGTMYRGCRSQVASILQLDSDPKAETWAGEPVPTEVEIWNSMKWGGKPLGEYLPEGVTEEEFEKARDWAKEGHELLLMGDKVEGDYAESDFGDTDSLVSFHG</sequence>
<dbReference type="InterPro" id="IPR038883">
    <property type="entry name" value="AN11006-like"/>
</dbReference>
<dbReference type="AlphaFoldDB" id="A0A6A6S2R5"/>
<organism evidence="2 3">
    <name type="scientific">Massarina eburnea CBS 473.64</name>
    <dbReference type="NCBI Taxonomy" id="1395130"/>
    <lineage>
        <taxon>Eukaryota</taxon>
        <taxon>Fungi</taxon>
        <taxon>Dikarya</taxon>
        <taxon>Ascomycota</taxon>
        <taxon>Pezizomycotina</taxon>
        <taxon>Dothideomycetes</taxon>
        <taxon>Pleosporomycetidae</taxon>
        <taxon>Pleosporales</taxon>
        <taxon>Massarineae</taxon>
        <taxon>Massarinaceae</taxon>
        <taxon>Massarina</taxon>
    </lineage>
</organism>
<dbReference type="PANTHER" id="PTHR42085">
    <property type="entry name" value="F-BOX DOMAIN-CONTAINING PROTEIN"/>
    <property type="match status" value="1"/>
</dbReference>
<reference evidence="2" key="1">
    <citation type="journal article" date="2020" name="Stud. Mycol.">
        <title>101 Dothideomycetes genomes: a test case for predicting lifestyles and emergence of pathogens.</title>
        <authorList>
            <person name="Haridas S."/>
            <person name="Albert R."/>
            <person name="Binder M."/>
            <person name="Bloem J."/>
            <person name="Labutti K."/>
            <person name="Salamov A."/>
            <person name="Andreopoulos B."/>
            <person name="Baker S."/>
            <person name="Barry K."/>
            <person name="Bills G."/>
            <person name="Bluhm B."/>
            <person name="Cannon C."/>
            <person name="Castanera R."/>
            <person name="Culley D."/>
            <person name="Daum C."/>
            <person name="Ezra D."/>
            <person name="Gonzalez J."/>
            <person name="Henrissat B."/>
            <person name="Kuo A."/>
            <person name="Liang C."/>
            <person name="Lipzen A."/>
            <person name="Lutzoni F."/>
            <person name="Magnuson J."/>
            <person name="Mondo S."/>
            <person name="Nolan M."/>
            <person name="Ohm R."/>
            <person name="Pangilinan J."/>
            <person name="Park H.-J."/>
            <person name="Ramirez L."/>
            <person name="Alfaro M."/>
            <person name="Sun H."/>
            <person name="Tritt A."/>
            <person name="Yoshinaga Y."/>
            <person name="Zwiers L.-H."/>
            <person name="Turgeon B."/>
            <person name="Goodwin S."/>
            <person name="Spatafora J."/>
            <person name="Crous P."/>
            <person name="Grigoriev I."/>
        </authorList>
    </citation>
    <scope>NUCLEOTIDE SEQUENCE</scope>
    <source>
        <strain evidence="2">CBS 473.64</strain>
    </source>
</reference>
<evidence type="ECO:0000259" key="1">
    <source>
        <dbReference type="Pfam" id="PF24864"/>
    </source>
</evidence>
<gene>
    <name evidence="2" type="ORF">P280DRAFT_312044</name>
</gene>
<dbReference type="Pfam" id="PF24864">
    <property type="entry name" value="DUF7730"/>
    <property type="match status" value="1"/>
</dbReference>
<evidence type="ECO:0000313" key="3">
    <source>
        <dbReference type="Proteomes" id="UP000799753"/>
    </source>
</evidence>
<dbReference type="Proteomes" id="UP000799753">
    <property type="component" value="Unassembled WGS sequence"/>
</dbReference>
<protein>
    <recommendedName>
        <fullName evidence="1">DUF7730 domain-containing protein</fullName>
    </recommendedName>
</protein>
<proteinExistence type="predicted"/>
<keyword evidence="3" id="KW-1185">Reference proteome</keyword>